<name>A0ABP0HAJ6_9DINO</name>
<protein>
    <submittedName>
        <fullName evidence="2">Uncharacterized protein</fullName>
    </submittedName>
</protein>
<comment type="caution">
    <text evidence="2">The sequence shown here is derived from an EMBL/GenBank/DDBJ whole genome shotgun (WGS) entry which is preliminary data.</text>
</comment>
<dbReference type="Proteomes" id="UP001642464">
    <property type="component" value="Unassembled WGS sequence"/>
</dbReference>
<reference evidence="2 3" key="1">
    <citation type="submission" date="2024-02" db="EMBL/GenBank/DDBJ databases">
        <authorList>
            <person name="Chen Y."/>
            <person name="Shah S."/>
            <person name="Dougan E. K."/>
            <person name="Thang M."/>
            <person name="Chan C."/>
        </authorList>
    </citation>
    <scope>NUCLEOTIDE SEQUENCE [LARGE SCALE GENOMIC DNA]</scope>
</reference>
<proteinExistence type="predicted"/>
<dbReference type="EMBL" id="CAXAMM010000392">
    <property type="protein sequence ID" value="CAK8987239.1"/>
    <property type="molecule type" value="Genomic_DNA"/>
</dbReference>
<organism evidence="2 3">
    <name type="scientific">Durusdinium trenchii</name>
    <dbReference type="NCBI Taxonomy" id="1381693"/>
    <lineage>
        <taxon>Eukaryota</taxon>
        <taxon>Sar</taxon>
        <taxon>Alveolata</taxon>
        <taxon>Dinophyceae</taxon>
        <taxon>Suessiales</taxon>
        <taxon>Symbiodiniaceae</taxon>
        <taxon>Durusdinium</taxon>
    </lineage>
</organism>
<gene>
    <name evidence="2" type="ORF">SCF082_LOCUS887</name>
</gene>
<feature type="region of interest" description="Disordered" evidence="1">
    <location>
        <begin position="42"/>
        <end position="76"/>
    </location>
</feature>
<keyword evidence="3" id="KW-1185">Reference proteome</keyword>
<feature type="compositionally biased region" description="Basic and acidic residues" evidence="1">
    <location>
        <begin position="55"/>
        <end position="76"/>
    </location>
</feature>
<feature type="compositionally biased region" description="Basic and acidic residues" evidence="1">
    <location>
        <begin position="199"/>
        <end position="222"/>
    </location>
</feature>
<evidence type="ECO:0000256" key="1">
    <source>
        <dbReference type="SAM" id="MobiDB-lite"/>
    </source>
</evidence>
<evidence type="ECO:0000313" key="2">
    <source>
        <dbReference type="EMBL" id="CAK8987239.1"/>
    </source>
</evidence>
<sequence>MNYKPGVAARLYVYALQELVTTDVLLVTTDGRLDGVRLHRSKDQDEVGDQRNGVKRGDERGRIESHGTWRGEDGEGWRSVEEEEKFNASFQRAVATKDARYGHACVAARCTGKRAANRLHAAGLRAADRHQDRLLTYDRDAKRRTKATIPRGGREDEEDDHSPSLACQRCTPTGDTDDQHVYDDATDWFTESQNPWLSEKQREDAARAKGQDEARVGTEDHGNGGAARSEGRSTPRSTSLVVVPGATGLPIRTIHSDGVLRLPQKDPGRTVIDTGAEVEEHRSARGREANVKVIRSEEMKKKDARLQSDTTKNERLLKMLEAPDGDSDGVKWNHRNGEPKPSPLVFSDFAAGIPQPPVKNTFVHYNVHCASVQVEQGELRRHQTAPAKTAAPAARVARVADDDESDEETDVPVEVLRPVDELKPMTLVTDEASMTGPPVPGELCRHSTHDAFEQGETSHWGMIYGQANEGHQNVMSGMQVLQEDMGWEGQMGGPTSGVLPMTSDTVMFVGVHPQVWMPPEEGSYVSGQVATVPMLQPMTLMTPHAQLVMEPTMQESWQQGWTSEGYYEQPLVPAHEGSPKEDASAALQSMVLGHVNNQLEPAQETPETTSQRFWDGLGVELLHQPQKIGRSLNMEHVYWVVDASKLNDKAKVLVSPEFKVNGNDTQFSFKMVMYPKDRTSFRAAGGQGFVQLKCESDTQDLQRCSLTFRMGICNGRAGDSAKRDGPRNAVTWDFKRSLVCDDEEVKQTWNFKDVVDTKTRTFAATWCARAAWHVPGHHAFHDGLRT</sequence>
<accession>A0ABP0HAJ6</accession>
<evidence type="ECO:0000313" key="3">
    <source>
        <dbReference type="Proteomes" id="UP001642464"/>
    </source>
</evidence>
<feature type="region of interest" description="Disordered" evidence="1">
    <location>
        <begin position="135"/>
        <end position="240"/>
    </location>
</feature>